<dbReference type="Proteomes" id="UP001189429">
    <property type="component" value="Unassembled WGS sequence"/>
</dbReference>
<dbReference type="Gene3D" id="3.20.170.20">
    <property type="entry name" value="Protein of unknown function DUF952"/>
    <property type="match status" value="1"/>
</dbReference>
<protein>
    <recommendedName>
        <fullName evidence="3">Altered inheritance of mitochondria protein 24, mitochondrial</fullName>
    </recommendedName>
</protein>
<dbReference type="PANTHER" id="PTHR34129:SF1">
    <property type="entry name" value="DUF952 DOMAIN-CONTAINING PROTEIN"/>
    <property type="match status" value="1"/>
</dbReference>
<proteinExistence type="predicted"/>
<reference evidence="1" key="1">
    <citation type="submission" date="2023-10" db="EMBL/GenBank/DDBJ databases">
        <authorList>
            <person name="Chen Y."/>
            <person name="Shah S."/>
            <person name="Dougan E. K."/>
            <person name="Thang M."/>
            <person name="Chan C."/>
        </authorList>
    </citation>
    <scope>NUCLEOTIDE SEQUENCE [LARGE SCALE GENOMIC DNA]</scope>
</reference>
<keyword evidence="2" id="KW-1185">Reference proteome</keyword>
<organism evidence="1 2">
    <name type="scientific">Prorocentrum cordatum</name>
    <dbReference type="NCBI Taxonomy" id="2364126"/>
    <lineage>
        <taxon>Eukaryota</taxon>
        <taxon>Sar</taxon>
        <taxon>Alveolata</taxon>
        <taxon>Dinophyceae</taxon>
        <taxon>Prorocentrales</taxon>
        <taxon>Prorocentraceae</taxon>
        <taxon>Prorocentrum</taxon>
    </lineage>
</organism>
<dbReference type="PANTHER" id="PTHR34129">
    <property type="entry name" value="BLR1139 PROTEIN"/>
    <property type="match status" value="1"/>
</dbReference>
<accession>A0ABN9YAV1</accession>
<dbReference type="InterPro" id="IPR009297">
    <property type="entry name" value="DUF952"/>
</dbReference>
<sequence>MDGSFCLVPQTARERAWLGVGLGAGALAAWSFQRCSRPSGVAAVTVTPPRRVFKLAVASEVAKFRTEGRIESALDSKDGFVHLSDRTAPPKVASLFFKGAADLCLLELDTTKLAGPVSWFVGAMGDRPPAAAQRPAGGATAIHYLIADGCVHAYCGGGVSTNAIVREAPVPLGADGRHVFPDWL</sequence>
<comment type="caution">
    <text evidence="1">The sequence shown here is derived from an EMBL/GenBank/DDBJ whole genome shotgun (WGS) entry which is preliminary data.</text>
</comment>
<dbReference type="EMBL" id="CAUYUJ010022159">
    <property type="protein sequence ID" value="CAK0909227.1"/>
    <property type="molecule type" value="Genomic_DNA"/>
</dbReference>
<gene>
    <name evidence="1" type="ORF">PCOR1329_LOCUS83700</name>
</gene>
<evidence type="ECO:0008006" key="3">
    <source>
        <dbReference type="Google" id="ProtNLM"/>
    </source>
</evidence>
<dbReference type="SUPFAM" id="SSF56399">
    <property type="entry name" value="ADP-ribosylation"/>
    <property type="match status" value="1"/>
</dbReference>
<evidence type="ECO:0000313" key="1">
    <source>
        <dbReference type="EMBL" id="CAK0909227.1"/>
    </source>
</evidence>
<evidence type="ECO:0000313" key="2">
    <source>
        <dbReference type="Proteomes" id="UP001189429"/>
    </source>
</evidence>
<dbReference type="Pfam" id="PF06108">
    <property type="entry name" value="DUF952"/>
    <property type="match status" value="1"/>
</dbReference>
<name>A0ABN9YAV1_9DINO</name>